<reference evidence="2 5" key="2">
    <citation type="submission" date="2020-04" db="EMBL/GenBank/DDBJ databases">
        <title>Genomic analysis of gastric non-Helicobacter pylori Helicobacters isolated in Japan.</title>
        <authorList>
            <person name="Suzuki M."/>
            <person name="Rimbara E."/>
        </authorList>
    </citation>
    <scope>NUCLEOTIDE SEQUENCE [LARGE SCALE GENOMIC DNA]</scope>
    <source>
        <strain evidence="2 5">NHP19-0020</strain>
    </source>
</reference>
<dbReference type="Pfam" id="PF02581">
    <property type="entry name" value="TMP-TENI"/>
    <property type="match status" value="1"/>
</dbReference>
<dbReference type="InterPro" id="IPR022998">
    <property type="entry name" value="ThiamineP_synth_TenI"/>
</dbReference>
<dbReference type="EMBL" id="AP019774">
    <property type="protein sequence ID" value="BCD69764.1"/>
    <property type="molecule type" value="Genomic_DNA"/>
</dbReference>
<dbReference type="AlphaFoldDB" id="A0A6J4CXF6"/>
<reference evidence="3 4" key="1">
    <citation type="submission" date="2019-06" db="EMBL/GenBank/DDBJ databases">
        <title>Complete genome sequence of Helicobacter suis SNTW101c.</title>
        <authorList>
            <person name="Rimbara E."/>
            <person name="Suzuki M."/>
            <person name="Matsui H."/>
            <person name="Nakamura M."/>
            <person name="Mori S."/>
            <person name="Shibayama K."/>
        </authorList>
    </citation>
    <scope>NUCLEOTIDE SEQUENCE [LARGE SCALE GENOMIC DNA]</scope>
    <source>
        <strain evidence="3 4">SNTW101c</strain>
    </source>
</reference>
<evidence type="ECO:0000313" key="3">
    <source>
        <dbReference type="EMBL" id="BCD69764.1"/>
    </source>
</evidence>
<evidence type="ECO:0000313" key="5">
    <source>
        <dbReference type="Proteomes" id="UP000509742"/>
    </source>
</evidence>
<accession>A0A6J4CXF6</accession>
<organism evidence="3 4">
    <name type="scientific">Helicobacter suis</name>
    <dbReference type="NCBI Taxonomy" id="104628"/>
    <lineage>
        <taxon>Bacteria</taxon>
        <taxon>Pseudomonadati</taxon>
        <taxon>Campylobacterota</taxon>
        <taxon>Epsilonproteobacteria</taxon>
        <taxon>Campylobacterales</taxon>
        <taxon>Helicobacteraceae</taxon>
        <taxon>Helicobacter</taxon>
    </lineage>
</organism>
<dbReference type="InterPro" id="IPR013785">
    <property type="entry name" value="Aldolase_TIM"/>
</dbReference>
<dbReference type="InterPro" id="IPR036206">
    <property type="entry name" value="ThiamineP_synth_sf"/>
</dbReference>
<evidence type="ECO:0000259" key="1">
    <source>
        <dbReference type="Pfam" id="PF02581"/>
    </source>
</evidence>
<evidence type="ECO:0000313" key="4">
    <source>
        <dbReference type="Proteomes" id="UP000317935"/>
    </source>
</evidence>
<dbReference type="Gene3D" id="3.20.20.70">
    <property type="entry name" value="Aldolase class I"/>
    <property type="match status" value="1"/>
</dbReference>
<dbReference type="RefSeq" id="WP_231102923.1">
    <property type="nucleotide sequence ID" value="NZ_AP019774.1"/>
</dbReference>
<proteinExistence type="predicted"/>
<dbReference type="Proteomes" id="UP000509742">
    <property type="component" value="Chromosome"/>
</dbReference>
<dbReference type="SUPFAM" id="SSF51391">
    <property type="entry name" value="Thiamin phosphate synthase"/>
    <property type="match status" value="1"/>
</dbReference>
<protein>
    <recommendedName>
        <fullName evidence="1">Thiamine phosphate synthase/TenI domain-containing protein</fullName>
    </recommendedName>
</protein>
<dbReference type="GO" id="GO:0009228">
    <property type="term" value="P:thiamine biosynthetic process"/>
    <property type="evidence" value="ECO:0007669"/>
    <property type="project" value="UniProtKB-KW"/>
</dbReference>
<gene>
    <name evidence="2" type="ORF">NHP190020_10420</name>
    <name evidence="3" type="ORF">SNTW_04090</name>
</gene>
<evidence type="ECO:0000313" key="2">
    <source>
        <dbReference type="EMBL" id="BCD46003.1"/>
    </source>
</evidence>
<dbReference type="Proteomes" id="UP000317935">
    <property type="component" value="Chromosome"/>
</dbReference>
<feature type="domain" description="Thiamine phosphate synthase/TenI" evidence="1">
    <location>
        <begin position="24"/>
        <end position="100"/>
    </location>
</feature>
<sequence length="105" mass="11366">MGVHVKGAELAGITTIPPTLSRFYSAHSASEVMQALDLGVQFCTLSPILATPNKPPPLGLDYLDQFCLEVKQHLFALGGMRFELATLLADKGLRGFAGMRCFLDK</sequence>
<dbReference type="EMBL" id="AP023036">
    <property type="protein sequence ID" value="BCD46003.1"/>
    <property type="molecule type" value="Genomic_DNA"/>
</dbReference>
<keyword evidence="5" id="KW-1185">Reference proteome</keyword>
<name>A0A6J4CXF6_9HELI</name>